<dbReference type="FunFam" id="3.80.10.10:FF:000111">
    <property type="entry name" value="LRR receptor-like serine/threonine-protein kinase ERECTA"/>
    <property type="match status" value="1"/>
</dbReference>
<sequence length="1110" mass="124830">MRALILLWFFLIPLCLTNHSDNIFIANGYFLGHECSRLLHLKNNLIFNPTESKKLTFWNQSEDCCLWHGVTCNKGHVIALDLSQESISGRLVNSSALFNLKYLQSLNLAFNNLHSVIPSELYKLNNLRFLNLSNAGFEGQIPHEISRLRRLVTLDLSSTFTTSSHRLKLEKPNIAMVLQNLTAITKLYLDGVAIFAKREEWCHVFSSFHKLRVLSISSCNLHGPIGSSLAKLVTLNILKLSHNNLASTVPESFVNFSNLVTLELRNCGLNGYFPKDIFQIPTLKVLDVSNNHDLRGSLPNFQPNGSLQDIILSNTNLSGKLPGAISNLKQLSIIDLSYCQFNGTLPDSISELTQLVHLDLSSNYFTGSLPSFNMSKNLTYIFASYNHLTGVLPSSHFEGLKNLATIDLGFNFFNGSLPSSLLKLPYLRELKLPYNQLYGLLEEFVTASPLLEMLDLGGNNLQGPIPLSIFNLRELRVIQLQLNKFNGTIQLDSIRRLSNLIEFGLSHNNVIVDIDYKNDSDSSSFPNVTTLMLSSCKLRGIPSFLRNLSTLLYLDLADNEIEGSIPHWIWQLENVVRLNLSKNSFTDLEPSVRNLSSNLLEFDLSSNQLQGHLPFIPKFVNYLDYSNNRFSFNIPVDIGNRLPYAKFLSLSNNSLHGHIPKSLCNVSSLKLLDLSHNNFVGVIPKCIKTLSSTLRALSFGGNKLKGHIPDTFPNSCDLRLLDLSDNLLEGTIPKSLANCQRLLVLNLGKNLLNDKFPCFLSNISTLRIMDLNLNQLHGSIRCPRSNNDWEMLHIVDLASNNFSGAIPGALLNSWKAMKQDEVSVGKEFGYLYINLVDFSGFKNFKDLMSHLDKYIVSKIATLVTNMSSSILDQQSSDSTIVVDSFRYQNSITITNKGQQVKFVKIQRAFTYLDMSSNNFGGPIPNELLQLKALIALNLSNNALSGHMPLSIGNLKNLESLDLSNNSFGGEIPIQLASLSFLEYLNLSFNHLVGEIPMGTQIQSFDSDSFEGNEELCGPPLIHNCNNGTVLTRATSHSHTGQSSIDWNLLSIELGFIFGFGIFTFPLILRRRWRLWYFKHVDEMLHRITPQLDFVYVGHEGQRYRTLRWRY</sequence>
<dbReference type="SUPFAM" id="SSF52058">
    <property type="entry name" value="L domain-like"/>
    <property type="match status" value="1"/>
</dbReference>
<evidence type="ECO:0000313" key="16">
    <source>
        <dbReference type="Proteomes" id="UP001603857"/>
    </source>
</evidence>
<gene>
    <name evidence="15" type="ORF">Fmac_029008</name>
</gene>
<dbReference type="InterPro" id="IPR003591">
    <property type="entry name" value="Leu-rich_rpt_typical-subtyp"/>
</dbReference>
<dbReference type="Gene3D" id="3.80.10.10">
    <property type="entry name" value="Ribonuclease Inhibitor"/>
    <property type="match status" value="6"/>
</dbReference>
<feature type="domain" description="Leucine-rich repeat-containing N-terminal plant-type" evidence="14">
    <location>
        <begin position="37"/>
        <end position="73"/>
    </location>
</feature>
<organism evidence="15 16">
    <name type="scientific">Flemingia macrophylla</name>
    <dbReference type="NCBI Taxonomy" id="520843"/>
    <lineage>
        <taxon>Eukaryota</taxon>
        <taxon>Viridiplantae</taxon>
        <taxon>Streptophyta</taxon>
        <taxon>Embryophyta</taxon>
        <taxon>Tracheophyta</taxon>
        <taxon>Spermatophyta</taxon>
        <taxon>Magnoliopsida</taxon>
        <taxon>eudicotyledons</taxon>
        <taxon>Gunneridae</taxon>
        <taxon>Pentapetalae</taxon>
        <taxon>rosids</taxon>
        <taxon>fabids</taxon>
        <taxon>Fabales</taxon>
        <taxon>Fabaceae</taxon>
        <taxon>Papilionoideae</taxon>
        <taxon>50 kb inversion clade</taxon>
        <taxon>NPAAA clade</taxon>
        <taxon>indigoferoid/millettioid clade</taxon>
        <taxon>Phaseoleae</taxon>
        <taxon>Flemingia</taxon>
    </lineage>
</organism>
<proteinExistence type="inferred from homology"/>
<feature type="transmembrane region" description="Helical" evidence="12">
    <location>
        <begin position="1046"/>
        <end position="1068"/>
    </location>
</feature>
<keyword evidence="8 12" id="KW-1133">Transmembrane helix</keyword>
<dbReference type="InterPro" id="IPR013210">
    <property type="entry name" value="LRR_N_plant-typ"/>
</dbReference>
<evidence type="ECO:0000256" key="7">
    <source>
        <dbReference type="ARBA" id="ARBA00022737"/>
    </source>
</evidence>
<keyword evidence="5 12" id="KW-0812">Transmembrane</keyword>
<evidence type="ECO:0000259" key="14">
    <source>
        <dbReference type="Pfam" id="PF08263"/>
    </source>
</evidence>
<keyword evidence="11" id="KW-0325">Glycoprotein</keyword>
<dbReference type="SUPFAM" id="SSF52047">
    <property type="entry name" value="RNI-like"/>
    <property type="match status" value="2"/>
</dbReference>
<comment type="caution">
    <text evidence="15">The sequence shown here is derived from an EMBL/GenBank/DDBJ whole genome shotgun (WGS) entry which is preliminary data.</text>
</comment>
<dbReference type="InterPro" id="IPR046956">
    <property type="entry name" value="RLP23-like"/>
</dbReference>
<keyword evidence="4" id="KW-0433">Leucine-rich repeat</keyword>
<dbReference type="FunFam" id="3.80.10.10:FF:000129">
    <property type="entry name" value="Leucine-rich repeat receptor-like kinase"/>
    <property type="match status" value="1"/>
</dbReference>
<dbReference type="FunFam" id="3.80.10.10:FF:000095">
    <property type="entry name" value="LRR receptor-like serine/threonine-protein kinase GSO1"/>
    <property type="match status" value="2"/>
</dbReference>
<dbReference type="SMART" id="SM00369">
    <property type="entry name" value="LRR_TYP"/>
    <property type="match status" value="10"/>
</dbReference>
<name>A0ABD1L954_9FABA</name>
<evidence type="ECO:0000256" key="12">
    <source>
        <dbReference type="SAM" id="Phobius"/>
    </source>
</evidence>
<evidence type="ECO:0000256" key="11">
    <source>
        <dbReference type="ARBA" id="ARBA00023180"/>
    </source>
</evidence>
<dbReference type="Proteomes" id="UP001603857">
    <property type="component" value="Unassembled WGS sequence"/>
</dbReference>
<evidence type="ECO:0000256" key="13">
    <source>
        <dbReference type="SAM" id="SignalP"/>
    </source>
</evidence>
<evidence type="ECO:0000256" key="10">
    <source>
        <dbReference type="ARBA" id="ARBA00023170"/>
    </source>
</evidence>
<evidence type="ECO:0000256" key="1">
    <source>
        <dbReference type="ARBA" id="ARBA00004251"/>
    </source>
</evidence>
<dbReference type="Pfam" id="PF00560">
    <property type="entry name" value="LRR_1"/>
    <property type="match status" value="13"/>
</dbReference>
<comment type="subcellular location">
    <subcellularLocation>
        <location evidence="1">Cell membrane</location>
        <topology evidence="1">Single-pass type I membrane protein</topology>
    </subcellularLocation>
</comment>
<keyword evidence="9 12" id="KW-0472">Membrane</keyword>
<keyword evidence="7" id="KW-0677">Repeat</keyword>
<dbReference type="InterPro" id="IPR001611">
    <property type="entry name" value="Leu-rich_rpt"/>
</dbReference>
<evidence type="ECO:0000256" key="3">
    <source>
        <dbReference type="ARBA" id="ARBA00022475"/>
    </source>
</evidence>
<evidence type="ECO:0000313" key="15">
    <source>
        <dbReference type="EMBL" id="KAL2320039.1"/>
    </source>
</evidence>
<dbReference type="InterPro" id="IPR032675">
    <property type="entry name" value="LRR_dom_sf"/>
</dbReference>
<feature type="signal peptide" evidence="13">
    <location>
        <begin position="1"/>
        <end position="17"/>
    </location>
</feature>
<dbReference type="AlphaFoldDB" id="A0ABD1L954"/>
<keyword evidence="16" id="KW-1185">Reference proteome</keyword>
<evidence type="ECO:0000256" key="6">
    <source>
        <dbReference type="ARBA" id="ARBA00022729"/>
    </source>
</evidence>
<feature type="chain" id="PRO_5044758195" description="Leucine-rich repeat-containing N-terminal plant-type domain-containing protein" evidence="13">
    <location>
        <begin position="18"/>
        <end position="1110"/>
    </location>
</feature>
<evidence type="ECO:0000256" key="8">
    <source>
        <dbReference type="ARBA" id="ARBA00022989"/>
    </source>
</evidence>
<reference evidence="15 16" key="1">
    <citation type="submission" date="2024-08" db="EMBL/GenBank/DDBJ databases">
        <title>Insights into the chromosomal genome structure of Flemingia macrophylla.</title>
        <authorList>
            <person name="Ding Y."/>
            <person name="Zhao Y."/>
            <person name="Bi W."/>
            <person name="Wu M."/>
            <person name="Zhao G."/>
            <person name="Gong Y."/>
            <person name="Li W."/>
            <person name="Zhang P."/>
        </authorList>
    </citation>
    <scope>NUCLEOTIDE SEQUENCE [LARGE SCALE GENOMIC DNA]</scope>
    <source>
        <strain evidence="15">DYQJB</strain>
        <tissue evidence="15">Leaf</tissue>
    </source>
</reference>
<evidence type="ECO:0000256" key="5">
    <source>
        <dbReference type="ARBA" id="ARBA00022692"/>
    </source>
</evidence>
<accession>A0ABD1L954</accession>
<dbReference type="PANTHER" id="PTHR48061">
    <property type="entry name" value="LEUCINE-RICH REPEAT RECEPTOR PROTEIN KINASE EMS1-LIKE-RELATED"/>
    <property type="match status" value="1"/>
</dbReference>
<comment type="similarity">
    <text evidence="2">Belongs to the RLP family.</text>
</comment>
<dbReference type="Pfam" id="PF08263">
    <property type="entry name" value="LRRNT_2"/>
    <property type="match status" value="1"/>
</dbReference>
<dbReference type="GO" id="GO:0005886">
    <property type="term" value="C:plasma membrane"/>
    <property type="evidence" value="ECO:0007669"/>
    <property type="project" value="UniProtKB-SubCell"/>
</dbReference>
<evidence type="ECO:0000256" key="4">
    <source>
        <dbReference type="ARBA" id="ARBA00022614"/>
    </source>
</evidence>
<dbReference type="Pfam" id="PF13855">
    <property type="entry name" value="LRR_8"/>
    <property type="match status" value="1"/>
</dbReference>
<protein>
    <recommendedName>
        <fullName evidence="14">Leucine-rich repeat-containing N-terminal plant-type domain-containing protein</fullName>
    </recommendedName>
</protein>
<dbReference type="PANTHER" id="PTHR48061:SF2">
    <property type="entry name" value="RECEPTOR LIKE PROTEIN 30-LIKE"/>
    <property type="match status" value="1"/>
</dbReference>
<keyword evidence="3" id="KW-1003">Cell membrane</keyword>
<evidence type="ECO:0000256" key="9">
    <source>
        <dbReference type="ARBA" id="ARBA00023136"/>
    </source>
</evidence>
<dbReference type="EMBL" id="JBGMDY010000010">
    <property type="protein sequence ID" value="KAL2320039.1"/>
    <property type="molecule type" value="Genomic_DNA"/>
</dbReference>
<evidence type="ECO:0000256" key="2">
    <source>
        <dbReference type="ARBA" id="ARBA00009592"/>
    </source>
</evidence>
<keyword evidence="10" id="KW-0675">Receptor</keyword>
<keyword evidence="6 13" id="KW-0732">Signal</keyword>